<evidence type="ECO:0000313" key="9">
    <source>
        <dbReference type="EMBL" id="TDF93327.1"/>
    </source>
</evidence>
<comment type="similarity">
    <text evidence="7">Belongs to the binding-protein-dependent transport system permease family.</text>
</comment>
<feature type="domain" description="ABC transmembrane type-1" evidence="8">
    <location>
        <begin position="85"/>
        <end position="293"/>
    </location>
</feature>
<evidence type="ECO:0000256" key="4">
    <source>
        <dbReference type="ARBA" id="ARBA00022692"/>
    </source>
</evidence>
<dbReference type="RefSeq" id="WP_133205215.1">
    <property type="nucleotide sequence ID" value="NZ_SMRU01000019.1"/>
</dbReference>
<dbReference type="AlphaFoldDB" id="A0A4R5KG85"/>
<keyword evidence="5 7" id="KW-1133">Transmembrane helix</keyword>
<keyword evidence="10" id="KW-1185">Reference proteome</keyword>
<dbReference type="GO" id="GO:0005886">
    <property type="term" value="C:plasma membrane"/>
    <property type="evidence" value="ECO:0007669"/>
    <property type="project" value="UniProtKB-SubCell"/>
</dbReference>
<proteinExistence type="inferred from homology"/>
<comment type="caution">
    <text evidence="9">The sequence shown here is derived from an EMBL/GenBank/DDBJ whole genome shotgun (WGS) entry which is preliminary data.</text>
</comment>
<dbReference type="InterPro" id="IPR000515">
    <property type="entry name" value="MetI-like"/>
</dbReference>
<name>A0A4R5KG85_9MICC</name>
<feature type="transmembrane region" description="Helical" evidence="7">
    <location>
        <begin position="117"/>
        <end position="139"/>
    </location>
</feature>
<dbReference type="Pfam" id="PF00528">
    <property type="entry name" value="BPD_transp_1"/>
    <property type="match status" value="1"/>
</dbReference>
<feature type="transmembrane region" description="Helical" evidence="7">
    <location>
        <begin position="219"/>
        <end position="239"/>
    </location>
</feature>
<dbReference type="GO" id="GO:0055085">
    <property type="term" value="P:transmembrane transport"/>
    <property type="evidence" value="ECO:0007669"/>
    <property type="project" value="InterPro"/>
</dbReference>
<evidence type="ECO:0000256" key="2">
    <source>
        <dbReference type="ARBA" id="ARBA00022448"/>
    </source>
</evidence>
<dbReference type="SUPFAM" id="SSF161098">
    <property type="entry name" value="MetI-like"/>
    <property type="match status" value="1"/>
</dbReference>
<keyword evidence="6 7" id="KW-0472">Membrane</keyword>
<dbReference type="PANTHER" id="PTHR30193">
    <property type="entry name" value="ABC TRANSPORTER PERMEASE PROTEIN"/>
    <property type="match status" value="1"/>
</dbReference>
<protein>
    <submittedName>
        <fullName evidence="9">Sugar ABC transporter permease</fullName>
    </submittedName>
</protein>
<comment type="subcellular location">
    <subcellularLocation>
        <location evidence="1 7">Cell membrane</location>
        <topology evidence="1 7">Multi-pass membrane protein</topology>
    </subcellularLocation>
</comment>
<evidence type="ECO:0000259" key="8">
    <source>
        <dbReference type="PROSITE" id="PS50928"/>
    </source>
</evidence>
<dbReference type="Proteomes" id="UP000295511">
    <property type="component" value="Unassembled WGS sequence"/>
</dbReference>
<reference evidence="9 10" key="1">
    <citation type="submission" date="2019-03" db="EMBL/GenBank/DDBJ databases">
        <title>Whole genome sequence of Arthrobacter sp JH1-1.</title>
        <authorList>
            <person name="Trinh H.N."/>
        </authorList>
    </citation>
    <scope>NUCLEOTIDE SEQUENCE [LARGE SCALE GENOMIC DNA]</scope>
    <source>
        <strain evidence="9 10">JH1-1</strain>
    </source>
</reference>
<dbReference type="CDD" id="cd06261">
    <property type="entry name" value="TM_PBP2"/>
    <property type="match status" value="1"/>
</dbReference>
<sequence>MRRTARTSARRESGGRAAALFLAPFMVLFALTMIAPIMYALVLSLLAEKKSGLGFAPAATVFAGLGNYAAVLGSQTFLDGLARLGAYCLMYIPVMIGLALVLALLMDTAVARARKVFQLVLFLPHAVPGIIAAIVWVYLYTPSVSPIVEVLSNGGIAVDFLDAHLVLPAIVNVSVWEWTGYNVVILFTALQAVPRETIEAATVDGAGGLRTALSIKVPLVSSAIGVIALFTIIGTLQLFTEPTMMHTATSSVTSTYVPNMWAYDAAFNQHNLNQAAAASLILAVLAAALSFIVTRWTSRSQKP</sequence>
<dbReference type="OrthoDB" id="3210259at2"/>
<evidence type="ECO:0000256" key="1">
    <source>
        <dbReference type="ARBA" id="ARBA00004651"/>
    </source>
</evidence>
<keyword evidence="2 7" id="KW-0813">Transport</keyword>
<dbReference type="Gene3D" id="1.10.3720.10">
    <property type="entry name" value="MetI-like"/>
    <property type="match status" value="1"/>
</dbReference>
<evidence type="ECO:0000256" key="7">
    <source>
        <dbReference type="RuleBase" id="RU363032"/>
    </source>
</evidence>
<dbReference type="PROSITE" id="PS50928">
    <property type="entry name" value="ABC_TM1"/>
    <property type="match status" value="1"/>
</dbReference>
<dbReference type="PANTHER" id="PTHR30193:SF41">
    <property type="entry name" value="DIACETYLCHITOBIOSE UPTAKE SYSTEM PERMEASE PROTEIN NGCF"/>
    <property type="match status" value="1"/>
</dbReference>
<feature type="transmembrane region" description="Helical" evidence="7">
    <location>
        <begin position="21"/>
        <end position="47"/>
    </location>
</feature>
<accession>A0A4R5KG85</accession>
<organism evidence="9 10">
    <name type="scientific">Arthrobacter terricola</name>
    <dbReference type="NCBI Taxonomy" id="2547396"/>
    <lineage>
        <taxon>Bacteria</taxon>
        <taxon>Bacillati</taxon>
        <taxon>Actinomycetota</taxon>
        <taxon>Actinomycetes</taxon>
        <taxon>Micrococcales</taxon>
        <taxon>Micrococcaceae</taxon>
        <taxon>Arthrobacter</taxon>
    </lineage>
</organism>
<dbReference type="InterPro" id="IPR051393">
    <property type="entry name" value="ABC_transporter_permease"/>
</dbReference>
<evidence type="ECO:0000256" key="5">
    <source>
        <dbReference type="ARBA" id="ARBA00022989"/>
    </source>
</evidence>
<feature type="transmembrane region" description="Helical" evidence="7">
    <location>
        <begin position="53"/>
        <end position="72"/>
    </location>
</feature>
<feature type="transmembrane region" description="Helical" evidence="7">
    <location>
        <begin position="275"/>
        <end position="294"/>
    </location>
</feature>
<dbReference type="EMBL" id="SMRU01000019">
    <property type="protein sequence ID" value="TDF93327.1"/>
    <property type="molecule type" value="Genomic_DNA"/>
</dbReference>
<keyword evidence="4 7" id="KW-0812">Transmembrane</keyword>
<feature type="transmembrane region" description="Helical" evidence="7">
    <location>
        <begin position="84"/>
        <end position="105"/>
    </location>
</feature>
<evidence type="ECO:0000256" key="3">
    <source>
        <dbReference type="ARBA" id="ARBA00022475"/>
    </source>
</evidence>
<evidence type="ECO:0000313" key="10">
    <source>
        <dbReference type="Proteomes" id="UP000295511"/>
    </source>
</evidence>
<gene>
    <name evidence="9" type="ORF">E1809_15875</name>
</gene>
<keyword evidence="3" id="KW-1003">Cell membrane</keyword>
<dbReference type="InterPro" id="IPR035906">
    <property type="entry name" value="MetI-like_sf"/>
</dbReference>
<evidence type="ECO:0000256" key="6">
    <source>
        <dbReference type="ARBA" id="ARBA00023136"/>
    </source>
</evidence>